<evidence type="ECO:0000313" key="1">
    <source>
        <dbReference type="EMBL" id="CAB4879182.1"/>
    </source>
</evidence>
<name>A0A6J7E7S6_9ZZZZ</name>
<gene>
    <name evidence="1" type="ORF">UFOPK3444_01231</name>
</gene>
<sequence length="132" mass="14027">MTKRILDRCLSHRGEPEALNGKIALGLVVTESKDQLALSPCVASVDDSVDVVSLELTLDDVELCLGAVVNDMLELEAFGNDGQLLHLPALPLLVVVLGLGKLDKVANSPGDDVIGPFKEALLFLEWAGQHSS</sequence>
<accession>A0A6J7E7S6</accession>
<protein>
    <submittedName>
        <fullName evidence="1">Unannotated protein</fullName>
    </submittedName>
</protein>
<organism evidence="1">
    <name type="scientific">freshwater metagenome</name>
    <dbReference type="NCBI Taxonomy" id="449393"/>
    <lineage>
        <taxon>unclassified sequences</taxon>
        <taxon>metagenomes</taxon>
        <taxon>ecological metagenomes</taxon>
    </lineage>
</organism>
<dbReference type="AlphaFoldDB" id="A0A6J7E7S6"/>
<proteinExistence type="predicted"/>
<reference evidence="1" key="1">
    <citation type="submission" date="2020-05" db="EMBL/GenBank/DDBJ databases">
        <authorList>
            <person name="Chiriac C."/>
            <person name="Salcher M."/>
            <person name="Ghai R."/>
            <person name="Kavagutti S V."/>
        </authorList>
    </citation>
    <scope>NUCLEOTIDE SEQUENCE</scope>
</reference>
<dbReference type="EMBL" id="CAFBLU010000022">
    <property type="protein sequence ID" value="CAB4879182.1"/>
    <property type="molecule type" value="Genomic_DNA"/>
</dbReference>